<dbReference type="AlphaFoldDB" id="A0A645IX96"/>
<name>A0A645IX96_9ZZZZ</name>
<proteinExistence type="predicted"/>
<comment type="caution">
    <text evidence="1">The sequence shown here is derived from an EMBL/GenBank/DDBJ whole genome shotgun (WGS) entry which is preliminary data.</text>
</comment>
<reference evidence="1" key="1">
    <citation type="submission" date="2019-08" db="EMBL/GenBank/DDBJ databases">
        <authorList>
            <person name="Kucharzyk K."/>
            <person name="Murdoch R.W."/>
            <person name="Higgins S."/>
            <person name="Loffler F."/>
        </authorList>
    </citation>
    <scope>NUCLEOTIDE SEQUENCE</scope>
</reference>
<accession>A0A645IX96</accession>
<organism evidence="1">
    <name type="scientific">bioreactor metagenome</name>
    <dbReference type="NCBI Taxonomy" id="1076179"/>
    <lineage>
        <taxon>unclassified sequences</taxon>
        <taxon>metagenomes</taxon>
        <taxon>ecological metagenomes</taxon>
    </lineage>
</organism>
<dbReference type="EMBL" id="VSSQ01119669">
    <property type="protein sequence ID" value="MPN53004.1"/>
    <property type="molecule type" value="Genomic_DNA"/>
</dbReference>
<evidence type="ECO:0000313" key="1">
    <source>
        <dbReference type="EMBL" id="MPN53004.1"/>
    </source>
</evidence>
<protein>
    <submittedName>
        <fullName evidence="1">Uncharacterized protein</fullName>
    </submittedName>
</protein>
<sequence length="85" mass="9706">MRGYGGAVLERRFQPVEPRLEIGQRQRVLRAADMYERALQQCARGWQIAHVVLRGEQTIHREDQPRLGGGFCLLEIARHGILGTI</sequence>
<gene>
    <name evidence="1" type="ORF">SDC9_200667</name>
</gene>